<dbReference type="EC" id="2.7.2.11" evidence="8"/>
<dbReference type="PROSITE" id="PS50890">
    <property type="entry name" value="PUA"/>
    <property type="match status" value="1"/>
</dbReference>
<proteinExistence type="inferred from homology"/>
<evidence type="ECO:0000259" key="10">
    <source>
        <dbReference type="SMART" id="SM00359"/>
    </source>
</evidence>
<comment type="similarity">
    <text evidence="8">Belongs to the glutamate 5-kinase family.</text>
</comment>
<dbReference type="SUPFAM" id="SSF53633">
    <property type="entry name" value="Carbamate kinase-like"/>
    <property type="match status" value="1"/>
</dbReference>
<evidence type="ECO:0000313" key="11">
    <source>
        <dbReference type="EMBL" id="QFQ01996.1"/>
    </source>
</evidence>
<evidence type="ECO:0000256" key="1">
    <source>
        <dbReference type="ARBA" id="ARBA00022490"/>
    </source>
</evidence>
<dbReference type="GO" id="GO:0005524">
    <property type="term" value="F:ATP binding"/>
    <property type="evidence" value="ECO:0007669"/>
    <property type="project" value="UniProtKB-KW"/>
</dbReference>
<comment type="caution">
    <text evidence="8">Lacks conserved residue(s) required for the propagation of feature annotation.</text>
</comment>
<keyword evidence="4 8" id="KW-0808">Transferase</keyword>
<feature type="region of interest" description="Disordered" evidence="9">
    <location>
        <begin position="47"/>
        <end position="76"/>
    </location>
</feature>
<dbReference type="HAMAP" id="MF_00456">
    <property type="entry name" value="ProB"/>
    <property type="match status" value="1"/>
</dbReference>
<evidence type="ECO:0000256" key="3">
    <source>
        <dbReference type="ARBA" id="ARBA00022650"/>
    </source>
</evidence>
<evidence type="ECO:0000256" key="8">
    <source>
        <dbReference type="HAMAP-Rule" id="MF_00456"/>
    </source>
</evidence>
<feature type="compositionally biased region" description="Polar residues" evidence="9">
    <location>
        <begin position="18"/>
        <end position="27"/>
    </location>
</feature>
<dbReference type="AlphaFoldDB" id="A0A5J6Z4K3"/>
<dbReference type="PANTHER" id="PTHR43654:SF1">
    <property type="entry name" value="ISOPENTENYL PHOSPHATE KINASE"/>
    <property type="match status" value="1"/>
</dbReference>
<keyword evidence="12" id="KW-1185">Reference proteome</keyword>
<feature type="domain" description="PUA" evidence="10">
    <location>
        <begin position="356"/>
        <end position="435"/>
    </location>
</feature>
<dbReference type="InterPro" id="IPR001057">
    <property type="entry name" value="Glu/AcGlu_kinase"/>
</dbReference>
<dbReference type="InterPro" id="IPR015947">
    <property type="entry name" value="PUA-like_sf"/>
</dbReference>
<evidence type="ECO:0000256" key="4">
    <source>
        <dbReference type="ARBA" id="ARBA00022679"/>
    </source>
</evidence>
<dbReference type="NCBIfam" id="TIGR01027">
    <property type="entry name" value="proB"/>
    <property type="match status" value="1"/>
</dbReference>
<gene>
    <name evidence="8 11" type="primary">proB</name>
    <name evidence="11" type="ORF">CUROG_03065</name>
</gene>
<dbReference type="GO" id="GO:0055129">
    <property type="term" value="P:L-proline biosynthetic process"/>
    <property type="evidence" value="ECO:0007669"/>
    <property type="project" value="UniProtKB-UniRule"/>
</dbReference>
<keyword evidence="5 8" id="KW-0547">Nucleotide-binding</keyword>
<dbReference type="Pfam" id="PF01472">
    <property type="entry name" value="PUA"/>
    <property type="match status" value="1"/>
</dbReference>
<protein>
    <recommendedName>
        <fullName evidence="8">Glutamate 5-kinase</fullName>
        <ecNumber evidence="8">2.7.2.11</ecNumber>
    </recommendedName>
    <alternativeName>
        <fullName evidence="8">Gamma-glutamyl kinase</fullName>
        <shortName evidence="8">GK</shortName>
    </alternativeName>
</protein>
<dbReference type="InterPro" id="IPR036974">
    <property type="entry name" value="PUA_sf"/>
</dbReference>
<dbReference type="Gene3D" id="2.30.130.10">
    <property type="entry name" value="PUA domain"/>
    <property type="match status" value="1"/>
</dbReference>
<sequence>MPTENNKEEAARSRDDITFSSAASGLTYSGPAEVAQPVEAVSSYGVRPVHQPGPVVPATSIEFPDPEIDEDHPAMGHESRWREEIAGARRIVVKIGSSSLTDDEGRVDPNRIDTIADALEARMARGTDVIVVSSGAVACGMGPLELAQRPTDLATKQAAASVGQVLLAQEWARSFARYGRTIGQVLLTASDAGVRDRARNAQRTIDRLRQLKAVPIVNENDTVATVDMRFGDNDRLAALVSHLAFADALFLLSDVDGLFDRNPAEPGAKFVPEVKSGKDLRGVIAGDGGRLGTGGMAAKVSAARLASRAGVPVLLTSMDNIGAALDDAQVGTCFWPQEDRLSAWKFWVLYSADASGRLHLDEGAVEAVAKGHKSLLAVGITRVEGDFSQGNIVDIVGPDGELVGRGEVNYDSTMLDGMIGRPTSELPDFARRPVIHADYLSTYSNRAQLPS</sequence>
<dbReference type="CDD" id="cd21157">
    <property type="entry name" value="PUA_G5K"/>
    <property type="match status" value="1"/>
</dbReference>
<organism evidence="11 12">
    <name type="scientific">Corynebacterium urogenitale</name>
    <dbReference type="NCBI Taxonomy" id="2487892"/>
    <lineage>
        <taxon>Bacteria</taxon>
        <taxon>Bacillati</taxon>
        <taxon>Actinomycetota</taxon>
        <taxon>Actinomycetes</taxon>
        <taxon>Mycobacteriales</taxon>
        <taxon>Corynebacteriaceae</taxon>
        <taxon>Corynebacterium</taxon>
    </lineage>
</organism>
<dbReference type="CDD" id="cd04242">
    <property type="entry name" value="AAK_G5K_ProB"/>
    <property type="match status" value="1"/>
</dbReference>
<keyword evidence="7 8" id="KW-0067">ATP-binding</keyword>
<dbReference type="GO" id="GO:0005829">
    <property type="term" value="C:cytosol"/>
    <property type="evidence" value="ECO:0007669"/>
    <property type="project" value="TreeGrafter"/>
</dbReference>
<keyword evidence="2 8" id="KW-0028">Amino-acid biosynthesis</keyword>
<feature type="binding site" evidence="8">
    <location>
        <position position="221"/>
    </location>
    <ligand>
        <name>substrate</name>
    </ligand>
</feature>
<dbReference type="EMBL" id="CP045032">
    <property type="protein sequence ID" value="QFQ01996.1"/>
    <property type="molecule type" value="Genomic_DNA"/>
</dbReference>
<dbReference type="OrthoDB" id="9804434at2"/>
<dbReference type="SUPFAM" id="SSF88697">
    <property type="entry name" value="PUA domain-like"/>
    <property type="match status" value="1"/>
</dbReference>
<dbReference type="FunFam" id="3.40.1160.10:FF:000006">
    <property type="entry name" value="Glutamate 5-kinase"/>
    <property type="match status" value="1"/>
</dbReference>
<feature type="binding site" evidence="8">
    <location>
        <position position="134"/>
    </location>
    <ligand>
        <name>substrate</name>
    </ligand>
</feature>
<feature type="compositionally biased region" description="Basic and acidic residues" evidence="9">
    <location>
        <begin position="1"/>
        <end position="17"/>
    </location>
</feature>
<name>A0A5J6Z4K3_9CORY</name>
<dbReference type="RefSeq" id="WP_151902414.1">
    <property type="nucleotide sequence ID" value="NZ_CP045032.1"/>
</dbReference>
<dbReference type="InterPro" id="IPR002478">
    <property type="entry name" value="PUA"/>
</dbReference>
<feature type="binding site" evidence="8">
    <location>
        <position position="233"/>
    </location>
    <ligand>
        <name>substrate</name>
    </ligand>
</feature>
<feature type="region of interest" description="Disordered" evidence="9">
    <location>
        <begin position="1"/>
        <end position="31"/>
    </location>
</feature>
<dbReference type="InterPro" id="IPR005715">
    <property type="entry name" value="Glu_5kinase/COase_Synthase"/>
</dbReference>
<dbReference type="PANTHER" id="PTHR43654">
    <property type="entry name" value="GLUTAMATE 5-KINASE"/>
    <property type="match status" value="1"/>
</dbReference>
<dbReference type="InterPro" id="IPR036393">
    <property type="entry name" value="AceGlu_kinase-like_sf"/>
</dbReference>
<dbReference type="GO" id="GO:0004349">
    <property type="term" value="F:glutamate 5-kinase activity"/>
    <property type="evidence" value="ECO:0007669"/>
    <property type="project" value="UniProtKB-UniRule"/>
</dbReference>
<evidence type="ECO:0000256" key="7">
    <source>
        <dbReference type="ARBA" id="ARBA00022840"/>
    </source>
</evidence>
<dbReference type="UniPathway" id="UPA00098">
    <property type="reaction ID" value="UER00359"/>
</dbReference>
<dbReference type="Proteomes" id="UP000326711">
    <property type="component" value="Chromosome"/>
</dbReference>
<dbReference type="InterPro" id="IPR019797">
    <property type="entry name" value="Glutamate_5-kinase_CS"/>
</dbReference>
<comment type="function">
    <text evidence="8">Catalyzes the transfer of a phosphate group to glutamate to form L-glutamate 5-phosphate.</text>
</comment>
<accession>A0A5J6Z4K3</accession>
<evidence type="ECO:0000256" key="9">
    <source>
        <dbReference type="SAM" id="MobiDB-lite"/>
    </source>
</evidence>
<keyword evidence="3 8" id="KW-0641">Proline biosynthesis</keyword>
<evidence type="ECO:0000256" key="6">
    <source>
        <dbReference type="ARBA" id="ARBA00022777"/>
    </source>
</evidence>
<comment type="catalytic activity">
    <reaction evidence="8">
        <text>L-glutamate + ATP = L-glutamyl 5-phosphate + ADP</text>
        <dbReference type="Rhea" id="RHEA:14877"/>
        <dbReference type="ChEBI" id="CHEBI:29985"/>
        <dbReference type="ChEBI" id="CHEBI:30616"/>
        <dbReference type="ChEBI" id="CHEBI:58274"/>
        <dbReference type="ChEBI" id="CHEBI:456216"/>
        <dbReference type="EC" id="2.7.2.11"/>
    </reaction>
</comment>
<comment type="pathway">
    <text evidence="8">Amino-acid biosynthesis; L-proline biosynthesis; L-glutamate 5-semialdehyde from L-glutamate: step 1/2.</text>
</comment>
<dbReference type="GO" id="GO:0003723">
    <property type="term" value="F:RNA binding"/>
    <property type="evidence" value="ECO:0007669"/>
    <property type="project" value="InterPro"/>
</dbReference>
<evidence type="ECO:0000313" key="12">
    <source>
        <dbReference type="Proteomes" id="UP000326711"/>
    </source>
</evidence>
<dbReference type="KEGG" id="cuo:CUROG_03065"/>
<evidence type="ECO:0000256" key="2">
    <source>
        <dbReference type="ARBA" id="ARBA00022605"/>
    </source>
</evidence>
<feature type="binding site" evidence="8">
    <location>
        <begin position="253"/>
        <end position="254"/>
    </location>
    <ligand>
        <name>ATP</name>
        <dbReference type="ChEBI" id="CHEBI:30616"/>
    </ligand>
</feature>
<dbReference type="PRINTS" id="PR00474">
    <property type="entry name" value="GLU5KINASE"/>
</dbReference>
<dbReference type="InterPro" id="IPR001048">
    <property type="entry name" value="Asp/Glu/Uridylate_kinase"/>
</dbReference>
<dbReference type="PROSITE" id="PS00902">
    <property type="entry name" value="GLUTAMATE_5_KINASE"/>
    <property type="match status" value="1"/>
</dbReference>
<reference evidence="12" key="1">
    <citation type="submission" date="2019-10" db="EMBL/GenBank/DDBJ databases">
        <title>Complete genome sequence of Corynebacterium urogenitalis DSM 108747, isolated from the genital tract of a cow.</title>
        <authorList>
            <person name="Ruckert C."/>
            <person name="Ballas P."/>
            <person name="Wagener K."/>
            <person name="Drillich M."/>
            <person name="Kaempfer P."/>
            <person name="Busse H.-J."/>
            <person name="Ehling-Schulz M."/>
        </authorList>
    </citation>
    <scope>NUCLEOTIDE SEQUENCE [LARGE SCALE GENOMIC DNA]</scope>
    <source>
        <strain evidence="12">LMM 1652</strain>
    </source>
</reference>
<keyword evidence="1 8" id="KW-0963">Cytoplasm</keyword>
<dbReference type="SMART" id="SM00359">
    <property type="entry name" value="PUA"/>
    <property type="match status" value="1"/>
</dbReference>
<dbReference type="Pfam" id="PF00696">
    <property type="entry name" value="AA_kinase"/>
    <property type="match status" value="1"/>
</dbReference>
<dbReference type="InterPro" id="IPR041739">
    <property type="entry name" value="G5K_ProB"/>
</dbReference>
<evidence type="ECO:0000256" key="5">
    <source>
        <dbReference type="ARBA" id="ARBA00022741"/>
    </source>
</evidence>
<feature type="binding site" evidence="8">
    <location>
        <position position="94"/>
    </location>
    <ligand>
        <name>ATP</name>
        <dbReference type="ChEBI" id="CHEBI:30616"/>
    </ligand>
</feature>
<comment type="subcellular location">
    <subcellularLocation>
        <location evidence="8">Cytoplasm</location>
    </subcellularLocation>
</comment>
<keyword evidence="6 8" id="KW-0418">Kinase</keyword>
<dbReference type="Gene3D" id="3.40.1160.10">
    <property type="entry name" value="Acetylglutamate kinase-like"/>
    <property type="match status" value="1"/>
</dbReference>